<comment type="caution">
    <text evidence="2">The sequence shown here is derived from an EMBL/GenBank/DDBJ whole genome shotgun (WGS) entry which is preliminary data.</text>
</comment>
<keyword evidence="3" id="KW-1185">Reference proteome</keyword>
<feature type="region of interest" description="Disordered" evidence="1">
    <location>
        <begin position="1"/>
        <end position="26"/>
    </location>
</feature>
<proteinExistence type="predicted"/>
<reference evidence="3" key="1">
    <citation type="journal article" date="2019" name="Int. J. Syst. Evol. Microbiol.">
        <title>The Global Catalogue of Microorganisms (GCM) 10K type strain sequencing project: providing services to taxonomists for standard genome sequencing and annotation.</title>
        <authorList>
            <consortium name="The Broad Institute Genomics Platform"/>
            <consortium name="The Broad Institute Genome Sequencing Center for Infectious Disease"/>
            <person name="Wu L."/>
            <person name="Ma J."/>
        </authorList>
    </citation>
    <scope>NUCLEOTIDE SEQUENCE [LARGE SCALE GENOMIC DNA]</scope>
    <source>
        <strain evidence="3">CGMCC 1.15103</strain>
    </source>
</reference>
<accession>A0ABQ1NAD5</accession>
<sequence length="95" mass="10779">MRPEEKGYQSRRNDGSKTIGFGSARKPLVNRANKHYPKESADEFAIRWLEAIDRGDYRGAYIGLYPIANATMSEGQFISAMKEARRRVGPTRGRT</sequence>
<gene>
    <name evidence="2" type="ORF">GCM10011400_61070</name>
</gene>
<evidence type="ECO:0000313" key="3">
    <source>
        <dbReference type="Proteomes" id="UP000602004"/>
    </source>
</evidence>
<feature type="compositionally biased region" description="Basic and acidic residues" evidence="1">
    <location>
        <begin position="1"/>
        <end position="15"/>
    </location>
</feature>
<organism evidence="2 3">
    <name type="scientific">Paraburkholderia caffeinilytica</name>
    <dbReference type="NCBI Taxonomy" id="1761016"/>
    <lineage>
        <taxon>Bacteria</taxon>
        <taxon>Pseudomonadati</taxon>
        <taxon>Pseudomonadota</taxon>
        <taxon>Betaproteobacteria</taxon>
        <taxon>Burkholderiales</taxon>
        <taxon>Burkholderiaceae</taxon>
        <taxon>Paraburkholderia</taxon>
    </lineage>
</organism>
<dbReference type="EMBL" id="BMHL01000015">
    <property type="protein sequence ID" value="GGC64887.1"/>
    <property type="molecule type" value="Genomic_DNA"/>
</dbReference>
<evidence type="ECO:0000313" key="2">
    <source>
        <dbReference type="EMBL" id="GGC64887.1"/>
    </source>
</evidence>
<dbReference type="Proteomes" id="UP000602004">
    <property type="component" value="Unassembled WGS sequence"/>
</dbReference>
<protein>
    <submittedName>
        <fullName evidence="2">Uncharacterized protein</fullName>
    </submittedName>
</protein>
<name>A0ABQ1NAD5_9BURK</name>
<evidence type="ECO:0000256" key="1">
    <source>
        <dbReference type="SAM" id="MobiDB-lite"/>
    </source>
</evidence>